<evidence type="ECO:0000259" key="2">
    <source>
        <dbReference type="PROSITE" id="PS51831"/>
    </source>
</evidence>
<evidence type="ECO:0000313" key="5">
    <source>
        <dbReference type="Proteomes" id="UP000216024"/>
    </source>
</evidence>
<accession>A0A267MKV5</accession>
<organism evidence="4 5">
    <name type="scientific">Anaeromicrobium sediminis</name>
    <dbReference type="NCBI Taxonomy" id="1478221"/>
    <lineage>
        <taxon>Bacteria</taxon>
        <taxon>Bacillati</taxon>
        <taxon>Bacillota</taxon>
        <taxon>Clostridia</taxon>
        <taxon>Peptostreptococcales</taxon>
        <taxon>Thermotaleaceae</taxon>
        <taxon>Anaeromicrobium</taxon>
    </lineage>
</organism>
<keyword evidence="1" id="KW-0812">Transmembrane</keyword>
<dbReference type="PROSITE" id="PS51832">
    <property type="entry name" value="HD_GYP"/>
    <property type="match status" value="1"/>
</dbReference>
<evidence type="ECO:0000256" key="1">
    <source>
        <dbReference type="SAM" id="Phobius"/>
    </source>
</evidence>
<evidence type="ECO:0000259" key="3">
    <source>
        <dbReference type="PROSITE" id="PS51832"/>
    </source>
</evidence>
<dbReference type="PANTHER" id="PTHR43155">
    <property type="entry name" value="CYCLIC DI-GMP PHOSPHODIESTERASE PA4108-RELATED"/>
    <property type="match status" value="1"/>
</dbReference>
<feature type="domain" description="HD" evidence="2">
    <location>
        <begin position="308"/>
        <end position="430"/>
    </location>
</feature>
<dbReference type="InterPro" id="IPR037522">
    <property type="entry name" value="HD_GYP_dom"/>
</dbReference>
<dbReference type="RefSeq" id="WP_095132237.1">
    <property type="nucleotide sequence ID" value="NZ_NIBG01000004.1"/>
</dbReference>
<comment type="caution">
    <text evidence="4">The sequence shown here is derived from an EMBL/GenBank/DDBJ whole genome shotgun (WGS) entry which is preliminary data.</text>
</comment>
<dbReference type="Pfam" id="PF13487">
    <property type="entry name" value="HD_5"/>
    <property type="match status" value="1"/>
</dbReference>
<dbReference type="CDD" id="cd00077">
    <property type="entry name" value="HDc"/>
    <property type="match status" value="1"/>
</dbReference>
<name>A0A267MKV5_9FIRM</name>
<dbReference type="SMART" id="SM00471">
    <property type="entry name" value="HDc"/>
    <property type="match status" value="1"/>
</dbReference>
<feature type="domain" description="HD-GYP" evidence="3">
    <location>
        <begin position="286"/>
        <end position="469"/>
    </location>
</feature>
<evidence type="ECO:0000313" key="4">
    <source>
        <dbReference type="EMBL" id="PAB60047.1"/>
    </source>
</evidence>
<dbReference type="EMBL" id="NIBG01000004">
    <property type="protein sequence ID" value="PAB60047.1"/>
    <property type="molecule type" value="Genomic_DNA"/>
</dbReference>
<keyword evidence="5" id="KW-1185">Reference proteome</keyword>
<feature type="transmembrane region" description="Helical" evidence="1">
    <location>
        <begin position="21"/>
        <end position="40"/>
    </location>
</feature>
<dbReference type="Proteomes" id="UP000216024">
    <property type="component" value="Unassembled WGS sequence"/>
</dbReference>
<sequence>MRKIIDLIYKKYKVENIDFRKAPIRIVATYVLFGCFWILFSDRILSMVVVNRDLYMNIQTFKGWFFVFFTAIILYRLILNDFLKINELNTDLLNKKMESKKNLILIEEKNIELERAMNVTNDFFMLITKILKNNHVDDEMLLREVFKIAFSLVKESNFGSAYIVENGKIRYIESIGFHMESLKSLEVSVDKFEFAFNHIKIRNNPEYNIKRRLSDDEYEEYSNKNIKIKQSIYVGISNDDNLYGGFSLDIGADEGVEFSDESIHNLEAFQQLVNGFYKIKKVNDQKNLVQRDIVHSFISALELHDEYTKGHSEAVASYSLKIGELLNLDDSQLNDLYWAATVHDIGKIIIPSSTLNKPDRLTKEEYELVKKHTQIGYDILSKADTLREVSKYVLLHHERWDGTGYPMGLKGDEIPLISQIICVADSWHAMTSDRTYKRKITKEEGIEELKNNRGTQFSPKIVDVFLEII</sequence>
<protein>
    <submittedName>
        <fullName evidence="4">Uncharacterized protein</fullName>
    </submittedName>
</protein>
<dbReference type="SUPFAM" id="SSF109604">
    <property type="entry name" value="HD-domain/PDEase-like"/>
    <property type="match status" value="1"/>
</dbReference>
<keyword evidence="1" id="KW-0472">Membrane</keyword>
<gene>
    <name evidence="4" type="ORF">CCE28_06635</name>
</gene>
<dbReference type="InterPro" id="IPR003607">
    <property type="entry name" value="HD/PDEase_dom"/>
</dbReference>
<feature type="transmembrane region" description="Helical" evidence="1">
    <location>
        <begin position="60"/>
        <end position="79"/>
    </location>
</feature>
<dbReference type="InterPro" id="IPR006674">
    <property type="entry name" value="HD_domain"/>
</dbReference>
<dbReference type="PROSITE" id="PS51831">
    <property type="entry name" value="HD"/>
    <property type="match status" value="1"/>
</dbReference>
<dbReference type="Gene3D" id="1.10.3210.10">
    <property type="entry name" value="Hypothetical protein af1432"/>
    <property type="match status" value="1"/>
</dbReference>
<dbReference type="AlphaFoldDB" id="A0A267MKV5"/>
<dbReference type="OrthoDB" id="9804747at2"/>
<keyword evidence="1" id="KW-1133">Transmembrane helix</keyword>
<reference evidence="4 5" key="1">
    <citation type="submission" date="2017-06" db="EMBL/GenBank/DDBJ databases">
        <title>Draft genome sequence of anaerobic fermentative bacterium Anaeromicrobium sediminis DY2726D isolated from West Pacific Ocean sediments.</title>
        <authorList>
            <person name="Zeng X."/>
        </authorList>
    </citation>
    <scope>NUCLEOTIDE SEQUENCE [LARGE SCALE GENOMIC DNA]</scope>
    <source>
        <strain evidence="4 5">DY2726D</strain>
    </source>
</reference>
<proteinExistence type="predicted"/>